<gene>
    <name evidence="2" type="ORF">BRAA05T21367Z</name>
    <name evidence="1" type="ORF">BRAPAZ1V2_A05P30230.2</name>
</gene>
<feature type="non-terminal residue" evidence="2">
    <location>
        <position position="55"/>
    </location>
</feature>
<name>A0A3P5ZC13_BRACM</name>
<protein>
    <recommendedName>
        <fullName evidence="3">Endonuclease/exonuclease/phosphatase domain-containing protein</fullName>
    </recommendedName>
</protein>
<dbReference type="EMBL" id="LS974621">
    <property type="protein sequence ID" value="CAG7876502.1"/>
    <property type="molecule type" value="Genomic_DNA"/>
</dbReference>
<reference evidence="2" key="1">
    <citation type="submission" date="2018-11" db="EMBL/GenBank/DDBJ databases">
        <authorList>
            <consortium name="Genoscope - CEA"/>
            <person name="William W."/>
        </authorList>
    </citation>
    <scope>NUCLEOTIDE SEQUENCE</scope>
</reference>
<dbReference type="Proteomes" id="UP000694005">
    <property type="component" value="Chromosome A05"/>
</dbReference>
<dbReference type="EMBL" id="LR031570">
    <property type="protein sequence ID" value="VDC71653.1"/>
    <property type="molecule type" value="Genomic_DNA"/>
</dbReference>
<accession>A0A3P5ZC13</accession>
<evidence type="ECO:0008006" key="3">
    <source>
        <dbReference type="Google" id="ProtNLM"/>
    </source>
</evidence>
<proteinExistence type="predicted"/>
<evidence type="ECO:0000313" key="1">
    <source>
        <dbReference type="EMBL" id="CAG7876502.1"/>
    </source>
</evidence>
<sequence length="55" mass="6335">MSVKLFFWNIRDLNDPVKHRPFASWLNSNTPLFGDILESHIKEPSLIPILSSLCP</sequence>
<dbReference type="AlphaFoldDB" id="A0A3P5ZC13"/>
<organism evidence="2">
    <name type="scientific">Brassica campestris</name>
    <name type="common">Field mustard</name>
    <dbReference type="NCBI Taxonomy" id="3711"/>
    <lineage>
        <taxon>Eukaryota</taxon>
        <taxon>Viridiplantae</taxon>
        <taxon>Streptophyta</taxon>
        <taxon>Embryophyta</taxon>
        <taxon>Tracheophyta</taxon>
        <taxon>Spermatophyta</taxon>
        <taxon>Magnoliopsida</taxon>
        <taxon>eudicotyledons</taxon>
        <taxon>Gunneridae</taxon>
        <taxon>Pentapetalae</taxon>
        <taxon>rosids</taxon>
        <taxon>malvids</taxon>
        <taxon>Brassicales</taxon>
        <taxon>Brassicaceae</taxon>
        <taxon>Brassiceae</taxon>
        <taxon>Brassica</taxon>
    </lineage>
</organism>
<dbReference type="Gramene" id="A05p30230.2_BraZ1">
    <property type="protein sequence ID" value="A05p30230.2_BraZ1.CDS.1"/>
    <property type="gene ID" value="A05g30230.2_BraZ1"/>
</dbReference>
<evidence type="ECO:0000313" key="2">
    <source>
        <dbReference type="EMBL" id="VDC71653.1"/>
    </source>
</evidence>